<dbReference type="RefSeq" id="WP_111440953.1">
    <property type="nucleotide sequence ID" value="NZ_QKZI01000013.1"/>
</dbReference>
<feature type="compositionally biased region" description="Basic and acidic residues" evidence="1">
    <location>
        <begin position="174"/>
        <end position="193"/>
    </location>
</feature>
<evidence type="ECO:0000313" key="3">
    <source>
        <dbReference type="Proteomes" id="UP000248646"/>
    </source>
</evidence>
<evidence type="ECO:0000313" key="2">
    <source>
        <dbReference type="EMBL" id="PZX02337.1"/>
    </source>
</evidence>
<feature type="region of interest" description="Disordered" evidence="1">
    <location>
        <begin position="168"/>
        <end position="193"/>
    </location>
</feature>
<gene>
    <name evidence="2" type="ORF">C7437_11312</name>
</gene>
<dbReference type="Proteomes" id="UP000248646">
    <property type="component" value="Unassembled WGS sequence"/>
</dbReference>
<protein>
    <submittedName>
        <fullName evidence="2">Uncharacterized protein</fullName>
    </submittedName>
</protein>
<comment type="caution">
    <text evidence="2">The sequence shown here is derived from an EMBL/GenBank/DDBJ whole genome shotgun (WGS) entry which is preliminary data.</text>
</comment>
<keyword evidence="3" id="KW-1185">Reference proteome</keyword>
<dbReference type="EMBL" id="QKZI01000013">
    <property type="protein sequence ID" value="PZX02337.1"/>
    <property type="molecule type" value="Genomic_DNA"/>
</dbReference>
<evidence type="ECO:0000256" key="1">
    <source>
        <dbReference type="SAM" id="MobiDB-lite"/>
    </source>
</evidence>
<proteinExistence type="predicted"/>
<reference evidence="2 3" key="1">
    <citation type="submission" date="2018-06" db="EMBL/GenBank/DDBJ databases">
        <title>Genomic Encyclopedia of Type Strains, Phase IV (KMG-IV): sequencing the most valuable type-strain genomes for metagenomic binning, comparative biology and taxonomic classification.</title>
        <authorList>
            <person name="Goeker M."/>
        </authorList>
    </citation>
    <scope>NUCLEOTIDE SEQUENCE [LARGE SCALE GENOMIC DNA]</scope>
    <source>
        <strain evidence="2 3">DSM 5</strain>
    </source>
</reference>
<accession>A0A2W7MD73</accession>
<dbReference type="AlphaFoldDB" id="A0A2W7MD73"/>
<organism evidence="2 3">
    <name type="scientific">Psychrobacillus insolitus</name>
    <dbReference type="NCBI Taxonomy" id="1461"/>
    <lineage>
        <taxon>Bacteria</taxon>
        <taxon>Bacillati</taxon>
        <taxon>Bacillota</taxon>
        <taxon>Bacilli</taxon>
        <taxon>Bacillales</taxon>
        <taxon>Bacillaceae</taxon>
        <taxon>Psychrobacillus</taxon>
    </lineage>
</organism>
<name>A0A2W7MD73_9BACI</name>
<sequence>MKVEESTRDNHFILRTNTNRLIPLSDLENKYHVINVLENRNEIRKEFKKVEDFMKVTKIEDGKYAVTLEGGKTTERTFLKKLEGQNFVQKTAIAQSLNTDRFLSITNVKETGHLHQMNEKLLNERVGKYVKERSIKAEHQHNVTIGWHLMKNPLLQSKEALEKDIHSLNPHNSQTKELKEAVATKGKEQELEK</sequence>